<organism evidence="2 3">
    <name type="scientific">Puccinia graminis f. sp. tritici</name>
    <dbReference type="NCBI Taxonomy" id="56615"/>
    <lineage>
        <taxon>Eukaryota</taxon>
        <taxon>Fungi</taxon>
        <taxon>Dikarya</taxon>
        <taxon>Basidiomycota</taxon>
        <taxon>Pucciniomycotina</taxon>
        <taxon>Pucciniomycetes</taxon>
        <taxon>Pucciniales</taxon>
        <taxon>Pucciniaceae</taxon>
        <taxon>Puccinia</taxon>
    </lineage>
</organism>
<reference evidence="2 3" key="1">
    <citation type="submission" date="2019-05" db="EMBL/GenBank/DDBJ databases">
        <title>Emergence of the Ug99 lineage of the wheat stem rust pathogen through somatic hybridization.</title>
        <authorList>
            <person name="Li F."/>
            <person name="Upadhyaya N.M."/>
            <person name="Sperschneider J."/>
            <person name="Matny O."/>
            <person name="Nguyen-Phuc H."/>
            <person name="Mago R."/>
            <person name="Raley C."/>
            <person name="Miller M.E."/>
            <person name="Silverstein K.A.T."/>
            <person name="Henningsen E."/>
            <person name="Hirsch C.D."/>
            <person name="Visser B."/>
            <person name="Pretorius Z.A."/>
            <person name="Steffenson B.J."/>
            <person name="Schwessinger B."/>
            <person name="Dodds P.N."/>
            <person name="Figueroa M."/>
        </authorList>
    </citation>
    <scope>NUCLEOTIDE SEQUENCE [LARGE SCALE GENOMIC DNA]</scope>
    <source>
        <strain evidence="2">21-0</strain>
    </source>
</reference>
<evidence type="ECO:0008006" key="4">
    <source>
        <dbReference type="Google" id="ProtNLM"/>
    </source>
</evidence>
<evidence type="ECO:0000313" key="3">
    <source>
        <dbReference type="Proteomes" id="UP000324748"/>
    </source>
</evidence>
<protein>
    <recommendedName>
        <fullName evidence="4">Secreted protein</fullName>
    </recommendedName>
</protein>
<feature type="signal peptide" evidence="1">
    <location>
        <begin position="1"/>
        <end position="15"/>
    </location>
</feature>
<comment type="caution">
    <text evidence="2">The sequence shown here is derived from an EMBL/GenBank/DDBJ whole genome shotgun (WGS) entry which is preliminary data.</text>
</comment>
<name>A0A5B0PTM3_PUCGR</name>
<dbReference type="Proteomes" id="UP000324748">
    <property type="component" value="Unassembled WGS sequence"/>
</dbReference>
<dbReference type="AlphaFoldDB" id="A0A5B0PTM3"/>
<proteinExistence type="predicted"/>
<feature type="chain" id="PRO_5022881682" description="Secreted protein" evidence="1">
    <location>
        <begin position="16"/>
        <end position="90"/>
    </location>
</feature>
<keyword evidence="3" id="KW-1185">Reference proteome</keyword>
<dbReference type="EMBL" id="VSWC01000041">
    <property type="protein sequence ID" value="KAA1103990.1"/>
    <property type="molecule type" value="Genomic_DNA"/>
</dbReference>
<accession>A0A5B0PTM3</accession>
<gene>
    <name evidence="2" type="ORF">PGT21_006720</name>
</gene>
<evidence type="ECO:0000256" key="1">
    <source>
        <dbReference type="SAM" id="SignalP"/>
    </source>
</evidence>
<evidence type="ECO:0000313" key="2">
    <source>
        <dbReference type="EMBL" id="KAA1103990.1"/>
    </source>
</evidence>
<sequence>MFLFLKSWCVSLSIGCLEYSDSIVANDLPPPLIADGITDACVYICYLHSPIANDSSGDLPRFPFLYGFFRLFLLAFTFTTPSTANDLLPP</sequence>
<keyword evidence="1" id="KW-0732">Signal</keyword>